<name>A0ABY8N6V6_9FLAO</name>
<dbReference type="Proteomes" id="UP001232117">
    <property type="component" value="Chromosome"/>
</dbReference>
<accession>A0ABY8N6V6</accession>
<reference evidence="1 2" key="1">
    <citation type="submission" date="2023-06" db="EMBL/GenBank/DDBJ databases">
        <title>Complete Genome Sequence of Flavobacterium keumense K3R-10.</title>
        <authorList>
            <person name="Jeong H."/>
            <person name="Jhang S.Y."/>
            <person name="Kim J.N."/>
        </authorList>
    </citation>
    <scope>NUCLEOTIDE SEQUENCE [LARGE SCALE GENOMIC DNA]</scope>
    <source>
        <strain evidence="1 2">K3R-10</strain>
    </source>
</reference>
<evidence type="ECO:0000313" key="2">
    <source>
        <dbReference type="Proteomes" id="UP001232117"/>
    </source>
</evidence>
<dbReference type="EMBL" id="CP092332">
    <property type="protein sequence ID" value="WGK94017.1"/>
    <property type="molecule type" value="Genomic_DNA"/>
</dbReference>
<gene>
    <name evidence="1" type="ORF">MG292_07950</name>
</gene>
<sequence>MEHNDFNLLQQEVQKIIDLIAAKNGKEANNKLVQISQQLDDFIDFSDDDADLIEISKYQVLLNQLHQKINELN</sequence>
<protein>
    <submittedName>
        <fullName evidence="1">Uncharacterized protein</fullName>
    </submittedName>
</protein>
<dbReference type="RefSeq" id="WP_264533256.1">
    <property type="nucleotide sequence ID" value="NZ_CP092332.1"/>
</dbReference>
<evidence type="ECO:0000313" key="1">
    <source>
        <dbReference type="EMBL" id="WGK94017.1"/>
    </source>
</evidence>
<organism evidence="1 2">
    <name type="scientific">Flavobacterium keumense</name>
    <dbReference type="NCBI Taxonomy" id="1306518"/>
    <lineage>
        <taxon>Bacteria</taxon>
        <taxon>Pseudomonadati</taxon>
        <taxon>Bacteroidota</taxon>
        <taxon>Flavobacteriia</taxon>
        <taxon>Flavobacteriales</taxon>
        <taxon>Flavobacteriaceae</taxon>
        <taxon>Flavobacterium</taxon>
    </lineage>
</organism>
<keyword evidence="2" id="KW-1185">Reference proteome</keyword>
<proteinExistence type="predicted"/>